<keyword evidence="5 6" id="KW-0804">Transcription</keyword>
<sequence>MQPPTTWTTEDLLHHHGWARSLARHLVADEATADDVVQESMILALQRAPRGFEGAGARRSWLGSVVRNVVRQRGRAEGRRAYREREAAPAEALPSALEMTTFAEGQKLLLSALLTLDEDSRHLVLLRYHEGLSAAEIARRSDRSAGTVRSKIKRALDHLREELDRKHGGDRSAWLAAVAPLGWSGSGLGLPAPGVDAATASAKGLSWGMKWVAGLLLASVALVAFVLLGSPDKLFERRVAPPLLSASEVADLDRSVGSTEADIGAGFTLAEPGAPGRSGEADRVGLVEESPEVSAAAPVEPDSMIGTFRVRVVDEEARPVEGAEVSARTGKPVLSGADGRAEIDVFLGSPFLDATLVVRHFGHAADRMNVKGARGEATDVGDFVLRPGGDLAGRVVNPRGEPMPGLTVSTEGQMRRVSSGGGISSFSGTGLGRTEARTDDLGRFRLRGVLAGEVDVQVESDDGIWTGGLSSQRAAPGELLDNVVITVEEIPVETRIEGVVLDSEGAPAPYAGIRLEWSRFFSNSSSARVTNGEGRFVVVVPKGVSVDMWFTERSGGLPGAFRGDVAAGTLDMVVSLAPPASFRIVVKGRGGEPVADAQVGVMVSDSLGTYGRTDSDGMIELARPLAEFLLTIEGNGYADFSQDYEALPIDPDVPAVLPIQLRPIPQLTGTVKAGGQPVEGARLSVREIASGKVEIVGLPSLVDTDTKATGVTDEAGGFALTPQARGRFVLRAEGEGYAAAEFGPFDYDENEGLTGVELALTPGGAVEGRVFDGDTLRQEYVVLLSRGDGLVRTVRTDLDGDYRFDHVTPGPCFLRVVPEMIPTGIGSSMSTWGRPYRTIEGDARVMEGAVTRHDIAVGGALPRARLRGRLDLKGFDPTRLRASLNASESGLQDGSYEAEVRVGVDGTFELPAGLPGSYLLLLTDAASGEDTTALRMAIPVVLGAGTNDRDLTLGFGEIRTGPSADPETESLLWRGGGGAFAIAPLPPEGSTRPFPAGSVSRVSTLEVMVQQSLQDFDGIDALEDLTLGAGEVATTGR</sequence>
<keyword evidence="8" id="KW-1133">Transmembrane helix</keyword>
<gene>
    <name evidence="11" type="primary">rpoE_9</name>
    <name evidence="11" type="ORF">Poly30_45200</name>
</gene>
<comment type="similarity">
    <text evidence="1 6">Belongs to the sigma-70 factor family. ECF subfamily.</text>
</comment>
<keyword evidence="2 6" id="KW-0805">Transcription regulation</keyword>
<keyword evidence="8" id="KW-0812">Transmembrane</keyword>
<evidence type="ECO:0000256" key="7">
    <source>
        <dbReference type="SAM" id="MobiDB-lite"/>
    </source>
</evidence>
<evidence type="ECO:0000256" key="4">
    <source>
        <dbReference type="ARBA" id="ARBA00023125"/>
    </source>
</evidence>
<evidence type="ECO:0000259" key="10">
    <source>
        <dbReference type="Pfam" id="PF08281"/>
    </source>
</evidence>
<dbReference type="InterPro" id="IPR013249">
    <property type="entry name" value="RNA_pol_sigma70_r4_t2"/>
</dbReference>
<dbReference type="InterPro" id="IPR014284">
    <property type="entry name" value="RNA_pol_sigma-70_dom"/>
</dbReference>
<evidence type="ECO:0000259" key="9">
    <source>
        <dbReference type="Pfam" id="PF04542"/>
    </source>
</evidence>
<dbReference type="GO" id="GO:0030246">
    <property type="term" value="F:carbohydrate binding"/>
    <property type="evidence" value="ECO:0007669"/>
    <property type="project" value="InterPro"/>
</dbReference>
<keyword evidence="3 6" id="KW-0731">Sigma factor</keyword>
<keyword evidence="12" id="KW-1185">Reference proteome</keyword>
<evidence type="ECO:0000313" key="12">
    <source>
        <dbReference type="Proteomes" id="UP000320390"/>
    </source>
</evidence>
<dbReference type="OrthoDB" id="9803470at2"/>
<evidence type="ECO:0000256" key="1">
    <source>
        <dbReference type="ARBA" id="ARBA00010641"/>
    </source>
</evidence>
<dbReference type="RefSeq" id="WP_145202537.1">
    <property type="nucleotide sequence ID" value="NZ_CP036434.1"/>
</dbReference>
<evidence type="ECO:0000256" key="6">
    <source>
        <dbReference type="RuleBase" id="RU000716"/>
    </source>
</evidence>
<dbReference type="InterPro" id="IPR013784">
    <property type="entry name" value="Carb-bd-like_fold"/>
</dbReference>
<keyword evidence="4 6" id="KW-0238">DNA-binding</keyword>
<evidence type="ECO:0000256" key="3">
    <source>
        <dbReference type="ARBA" id="ARBA00023082"/>
    </source>
</evidence>
<dbReference type="InterPro" id="IPR036388">
    <property type="entry name" value="WH-like_DNA-bd_sf"/>
</dbReference>
<dbReference type="Gene3D" id="1.10.10.10">
    <property type="entry name" value="Winged helix-like DNA-binding domain superfamily/Winged helix DNA-binding domain"/>
    <property type="match status" value="1"/>
</dbReference>
<name>A0A518EXZ7_9BACT</name>
<dbReference type="GO" id="GO:0016987">
    <property type="term" value="F:sigma factor activity"/>
    <property type="evidence" value="ECO:0007669"/>
    <property type="project" value="UniProtKB-KW"/>
</dbReference>
<evidence type="ECO:0000313" key="11">
    <source>
        <dbReference type="EMBL" id="QDV08964.1"/>
    </source>
</evidence>
<dbReference type="PANTHER" id="PTHR43133:SF8">
    <property type="entry name" value="RNA POLYMERASE SIGMA FACTOR HI_1459-RELATED"/>
    <property type="match status" value="1"/>
</dbReference>
<dbReference type="InterPro" id="IPR039425">
    <property type="entry name" value="RNA_pol_sigma-70-like"/>
</dbReference>
<evidence type="ECO:0000256" key="5">
    <source>
        <dbReference type="ARBA" id="ARBA00023163"/>
    </source>
</evidence>
<organism evidence="11 12">
    <name type="scientific">Saltatorellus ferox</name>
    <dbReference type="NCBI Taxonomy" id="2528018"/>
    <lineage>
        <taxon>Bacteria</taxon>
        <taxon>Pseudomonadati</taxon>
        <taxon>Planctomycetota</taxon>
        <taxon>Planctomycetia</taxon>
        <taxon>Planctomycetia incertae sedis</taxon>
        <taxon>Saltatorellus</taxon>
    </lineage>
</organism>
<feature type="region of interest" description="Disordered" evidence="7">
    <location>
        <begin position="413"/>
        <end position="432"/>
    </location>
</feature>
<dbReference type="InterPro" id="IPR000838">
    <property type="entry name" value="RNA_pol_sigma70_ECF_CS"/>
</dbReference>
<dbReference type="AlphaFoldDB" id="A0A518EXZ7"/>
<dbReference type="PANTHER" id="PTHR43133">
    <property type="entry name" value="RNA POLYMERASE ECF-TYPE SIGMA FACTO"/>
    <property type="match status" value="1"/>
</dbReference>
<feature type="domain" description="RNA polymerase sigma factor 70 region 4 type 2" evidence="10">
    <location>
        <begin position="108"/>
        <end position="159"/>
    </location>
</feature>
<dbReference type="Pfam" id="PF08281">
    <property type="entry name" value="Sigma70_r4_2"/>
    <property type="match status" value="1"/>
</dbReference>
<dbReference type="Gene3D" id="1.10.1740.10">
    <property type="match status" value="1"/>
</dbReference>
<feature type="transmembrane region" description="Helical" evidence="8">
    <location>
        <begin position="211"/>
        <end position="229"/>
    </location>
</feature>
<dbReference type="InterPro" id="IPR013325">
    <property type="entry name" value="RNA_pol_sigma_r2"/>
</dbReference>
<evidence type="ECO:0000256" key="2">
    <source>
        <dbReference type="ARBA" id="ARBA00023015"/>
    </source>
</evidence>
<accession>A0A518EXZ7</accession>
<reference evidence="11 12" key="1">
    <citation type="submission" date="2019-02" db="EMBL/GenBank/DDBJ databases">
        <title>Deep-cultivation of Planctomycetes and their phenomic and genomic characterization uncovers novel biology.</title>
        <authorList>
            <person name="Wiegand S."/>
            <person name="Jogler M."/>
            <person name="Boedeker C."/>
            <person name="Pinto D."/>
            <person name="Vollmers J."/>
            <person name="Rivas-Marin E."/>
            <person name="Kohn T."/>
            <person name="Peeters S.H."/>
            <person name="Heuer A."/>
            <person name="Rast P."/>
            <person name="Oberbeckmann S."/>
            <person name="Bunk B."/>
            <person name="Jeske O."/>
            <person name="Meyerdierks A."/>
            <person name="Storesund J.E."/>
            <person name="Kallscheuer N."/>
            <person name="Luecker S."/>
            <person name="Lage O.M."/>
            <person name="Pohl T."/>
            <person name="Merkel B.J."/>
            <person name="Hornburger P."/>
            <person name="Mueller R.-W."/>
            <person name="Bruemmer F."/>
            <person name="Labrenz M."/>
            <person name="Spormann A.M."/>
            <person name="Op den Camp H."/>
            <person name="Overmann J."/>
            <person name="Amann R."/>
            <person name="Jetten M.S.M."/>
            <person name="Mascher T."/>
            <person name="Medema M.H."/>
            <person name="Devos D.P."/>
            <person name="Kaster A.-K."/>
            <person name="Ovreas L."/>
            <person name="Rohde M."/>
            <person name="Galperin M.Y."/>
            <person name="Jogler C."/>
        </authorList>
    </citation>
    <scope>NUCLEOTIDE SEQUENCE [LARGE SCALE GENOMIC DNA]</scope>
    <source>
        <strain evidence="11 12">Poly30</strain>
    </source>
</reference>
<proteinExistence type="inferred from homology"/>
<dbReference type="InterPro" id="IPR013324">
    <property type="entry name" value="RNA_pol_sigma_r3/r4-like"/>
</dbReference>
<dbReference type="GO" id="GO:0006352">
    <property type="term" value="P:DNA-templated transcription initiation"/>
    <property type="evidence" value="ECO:0007669"/>
    <property type="project" value="InterPro"/>
</dbReference>
<dbReference type="Pfam" id="PF04542">
    <property type="entry name" value="Sigma70_r2"/>
    <property type="match status" value="1"/>
</dbReference>
<feature type="domain" description="RNA polymerase sigma-70 region 2" evidence="9">
    <location>
        <begin position="14"/>
        <end position="79"/>
    </location>
</feature>
<keyword evidence="8" id="KW-0472">Membrane</keyword>
<dbReference type="SUPFAM" id="SSF88946">
    <property type="entry name" value="Sigma2 domain of RNA polymerase sigma factors"/>
    <property type="match status" value="1"/>
</dbReference>
<dbReference type="InterPro" id="IPR007627">
    <property type="entry name" value="RNA_pol_sigma70_r2"/>
</dbReference>
<dbReference type="PROSITE" id="PS01063">
    <property type="entry name" value="SIGMA70_ECF"/>
    <property type="match status" value="1"/>
</dbReference>
<dbReference type="SUPFAM" id="SSF88659">
    <property type="entry name" value="Sigma3 and sigma4 domains of RNA polymerase sigma factors"/>
    <property type="match status" value="1"/>
</dbReference>
<dbReference type="GO" id="GO:0003677">
    <property type="term" value="F:DNA binding"/>
    <property type="evidence" value="ECO:0007669"/>
    <property type="project" value="UniProtKB-KW"/>
</dbReference>
<dbReference type="CDD" id="cd06171">
    <property type="entry name" value="Sigma70_r4"/>
    <property type="match status" value="1"/>
</dbReference>
<dbReference type="EMBL" id="CP036434">
    <property type="protein sequence ID" value="QDV08964.1"/>
    <property type="molecule type" value="Genomic_DNA"/>
</dbReference>
<dbReference type="NCBIfam" id="TIGR02937">
    <property type="entry name" value="sigma70-ECF"/>
    <property type="match status" value="1"/>
</dbReference>
<dbReference type="Proteomes" id="UP000320390">
    <property type="component" value="Chromosome"/>
</dbReference>
<dbReference type="SUPFAM" id="SSF49452">
    <property type="entry name" value="Starch-binding domain-like"/>
    <property type="match status" value="1"/>
</dbReference>
<evidence type="ECO:0000256" key="8">
    <source>
        <dbReference type="SAM" id="Phobius"/>
    </source>
</evidence>
<protein>
    <recommendedName>
        <fullName evidence="6">RNA polymerase sigma factor</fullName>
    </recommendedName>
</protein>